<feature type="non-terminal residue" evidence="2">
    <location>
        <position position="108"/>
    </location>
</feature>
<dbReference type="PANTHER" id="PTHR35024">
    <property type="entry name" value="HYPOTHETICAL CYTOSOLIC PROTEIN"/>
    <property type="match status" value="1"/>
</dbReference>
<evidence type="ECO:0000313" key="3">
    <source>
        <dbReference type="Proteomes" id="UP000823914"/>
    </source>
</evidence>
<reference evidence="2" key="1">
    <citation type="journal article" date="2021" name="PeerJ">
        <title>Extensive microbial diversity within the chicken gut microbiome revealed by metagenomics and culture.</title>
        <authorList>
            <person name="Gilroy R."/>
            <person name="Ravi A."/>
            <person name="Getino M."/>
            <person name="Pursley I."/>
            <person name="Horton D.L."/>
            <person name="Alikhan N.F."/>
            <person name="Baker D."/>
            <person name="Gharbi K."/>
            <person name="Hall N."/>
            <person name="Watson M."/>
            <person name="Adriaenssens E.M."/>
            <person name="Foster-Nyarko E."/>
            <person name="Jarju S."/>
            <person name="Secka A."/>
            <person name="Antonio M."/>
            <person name="Oren A."/>
            <person name="Chaudhuri R.R."/>
            <person name="La Ragione R."/>
            <person name="Hildebrand F."/>
            <person name="Pallen M.J."/>
        </authorList>
    </citation>
    <scope>NUCLEOTIDE SEQUENCE</scope>
    <source>
        <strain evidence="2">Gambia15-2214</strain>
    </source>
</reference>
<dbReference type="AlphaFoldDB" id="A0A9E2L0T4"/>
<dbReference type="EMBL" id="JAHLFV010000061">
    <property type="protein sequence ID" value="MBU3849443.1"/>
    <property type="molecule type" value="Genomic_DNA"/>
</dbReference>
<dbReference type="Proteomes" id="UP000823914">
    <property type="component" value="Unassembled WGS sequence"/>
</dbReference>
<dbReference type="Pfam" id="PF04519">
    <property type="entry name" value="Bactofilin"/>
    <property type="match status" value="1"/>
</dbReference>
<protein>
    <submittedName>
        <fullName evidence="2">Polymer-forming cytoskeletal protein</fullName>
    </submittedName>
</protein>
<proteinExistence type="inferred from homology"/>
<organism evidence="2 3">
    <name type="scientific">Candidatus Treponema excrementipullorum</name>
    <dbReference type="NCBI Taxonomy" id="2838768"/>
    <lineage>
        <taxon>Bacteria</taxon>
        <taxon>Pseudomonadati</taxon>
        <taxon>Spirochaetota</taxon>
        <taxon>Spirochaetia</taxon>
        <taxon>Spirochaetales</taxon>
        <taxon>Treponemataceae</taxon>
        <taxon>Treponema</taxon>
    </lineage>
</organism>
<dbReference type="PANTHER" id="PTHR35024:SF4">
    <property type="entry name" value="POLYMER-FORMING CYTOSKELETAL PROTEIN"/>
    <property type="match status" value="1"/>
</dbReference>
<accession>A0A9E2L0T4</accession>
<reference evidence="2" key="2">
    <citation type="submission" date="2021-04" db="EMBL/GenBank/DDBJ databases">
        <authorList>
            <person name="Gilroy R."/>
        </authorList>
    </citation>
    <scope>NUCLEOTIDE SEQUENCE</scope>
    <source>
        <strain evidence="2">Gambia15-2214</strain>
    </source>
</reference>
<comment type="caution">
    <text evidence="2">The sequence shown here is derived from an EMBL/GenBank/DDBJ whole genome shotgun (WGS) entry which is preliminary data.</text>
</comment>
<comment type="similarity">
    <text evidence="1">Belongs to the bactofilin family.</text>
</comment>
<sequence>MAFNKDDVSINSLIGIGSAITGDIKFTGFVTVHGDINGNIETSGKIIVGEKARIKGNVTAKSAIIGGIVEGNVTAPEGIQLFETAAVVGDLATKHLLLADNVLFHGHC</sequence>
<evidence type="ECO:0000313" key="2">
    <source>
        <dbReference type="EMBL" id="MBU3849443.1"/>
    </source>
</evidence>
<evidence type="ECO:0000256" key="1">
    <source>
        <dbReference type="ARBA" id="ARBA00044755"/>
    </source>
</evidence>
<name>A0A9E2L0T4_9SPIR</name>
<gene>
    <name evidence="2" type="ORF">IAA16_02635</name>
</gene>
<dbReference type="InterPro" id="IPR007607">
    <property type="entry name" value="BacA/B"/>
</dbReference>